<evidence type="ECO:0000313" key="2">
    <source>
        <dbReference type="Proteomes" id="UP001332192"/>
    </source>
</evidence>
<dbReference type="EMBL" id="CP141615">
    <property type="protein sequence ID" value="WRP17380.1"/>
    <property type="molecule type" value="Genomic_DNA"/>
</dbReference>
<keyword evidence="2" id="KW-1185">Reference proteome</keyword>
<name>A0ABZ1BX46_9FIRM</name>
<protein>
    <submittedName>
        <fullName evidence="1">Uncharacterized protein</fullName>
    </submittedName>
</protein>
<proteinExistence type="predicted"/>
<reference evidence="1 2" key="1">
    <citation type="journal article" date="2024" name="Front. Microbiol.">
        <title>Novel thermophilic genera Geochorda gen. nov. and Carboxydochorda gen. nov. from the deep terrestrial subsurface reveal the ecophysiological diversity in the class Limnochordia.</title>
        <authorList>
            <person name="Karnachuk O.V."/>
            <person name="Lukina A.P."/>
            <person name="Avakyan M.R."/>
            <person name="Kadnikov V.V."/>
            <person name="Begmatov S."/>
            <person name="Beletsky A.V."/>
            <person name="Vlasova K.G."/>
            <person name="Novikov A.A."/>
            <person name="Shcherbakova V.A."/>
            <person name="Mardanov A.V."/>
            <person name="Ravin N.V."/>
        </authorList>
    </citation>
    <scope>NUCLEOTIDE SEQUENCE [LARGE SCALE GENOMIC DNA]</scope>
    <source>
        <strain evidence="1 2">L945</strain>
    </source>
</reference>
<dbReference type="Proteomes" id="UP001332192">
    <property type="component" value="Chromosome"/>
</dbReference>
<gene>
    <name evidence="1" type="ORF">U7230_15065</name>
</gene>
<sequence>MARDGYLQMRREMERSPLRPVLQQLDLPENFKAYILAMATMAASNPNRGRR</sequence>
<evidence type="ECO:0000313" key="1">
    <source>
        <dbReference type="EMBL" id="WRP17380.1"/>
    </source>
</evidence>
<accession>A0ABZ1BX46</accession>
<organism evidence="1 2">
    <name type="scientific">Carboxydichorda subterranea</name>
    <dbReference type="NCBI Taxonomy" id="3109565"/>
    <lineage>
        <taxon>Bacteria</taxon>
        <taxon>Bacillati</taxon>
        <taxon>Bacillota</taxon>
        <taxon>Limnochordia</taxon>
        <taxon>Limnochordales</taxon>
        <taxon>Geochordaceae</taxon>
        <taxon>Carboxydichorda</taxon>
    </lineage>
</organism>
<dbReference type="RefSeq" id="WP_324716651.1">
    <property type="nucleotide sequence ID" value="NZ_CP141615.1"/>
</dbReference>